<evidence type="ECO:0000313" key="1">
    <source>
        <dbReference type="EMBL" id="SFP28810.1"/>
    </source>
</evidence>
<dbReference type="RefSeq" id="WP_074875992.1">
    <property type="nucleotide sequence ID" value="NZ_FOXI01000002.1"/>
</dbReference>
<dbReference type="InterPro" id="IPR006311">
    <property type="entry name" value="TAT_signal"/>
</dbReference>
<accession>A0A1I5P4P8</accession>
<dbReference type="AlphaFoldDB" id="A0A1I5P4P8"/>
<dbReference type="Proteomes" id="UP000183769">
    <property type="component" value="Unassembled WGS sequence"/>
</dbReference>
<dbReference type="EMBL" id="FOXI01000002">
    <property type="protein sequence ID" value="SFP28810.1"/>
    <property type="molecule type" value="Genomic_DNA"/>
</dbReference>
<gene>
    <name evidence="1" type="ORF">SAMN05216277_102339</name>
</gene>
<reference evidence="2" key="1">
    <citation type="submission" date="2016-10" db="EMBL/GenBank/DDBJ databases">
        <authorList>
            <person name="Varghese N."/>
            <person name="Submissions S."/>
        </authorList>
    </citation>
    <scope>NUCLEOTIDE SEQUENCE [LARGE SCALE GENOMIC DNA]</scope>
    <source>
        <strain evidence="2">CGMCC 1.10329</strain>
    </source>
</reference>
<name>A0A1I5P4P8_9EURY</name>
<organism evidence="1 2">
    <name type="scientific">Halolamina pelagica</name>
    <dbReference type="NCBI Taxonomy" id="699431"/>
    <lineage>
        <taxon>Archaea</taxon>
        <taxon>Methanobacteriati</taxon>
        <taxon>Methanobacteriota</taxon>
        <taxon>Stenosarchaea group</taxon>
        <taxon>Halobacteria</taxon>
        <taxon>Halobacteriales</taxon>
        <taxon>Haloferacaceae</taxon>
    </lineage>
</organism>
<dbReference type="PROSITE" id="PS51257">
    <property type="entry name" value="PROKAR_LIPOPROTEIN"/>
    <property type="match status" value="1"/>
</dbReference>
<keyword evidence="2" id="KW-1185">Reference proteome</keyword>
<sequence>MTRTTLTRREALRVGGAAALAGIAGCSGGVGGNANATVYGEWTPERDGTGAEPGGESMWAMEPVDLAETRYALGDRTT</sequence>
<proteinExistence type="predicted"/>
<dbReference type="PROSITE" id="PS51318">
    <property type="entry name" value="TAT"/>
    <property type="match status" value="1"/>
</dbReference>
<evidence type="ECO:0000313" key="2">
    <source>
        <dbReference type="Proteomes" id="UP000183769"/>
    </source>
</evidence>
<protein>
    <submittedName>
        <fullName evidence="1">Uncharacterized protein</fullName>
    </submittedName>
</protein>